<accession>A0A814UUW6</accession>
<evidence type="ECO:0000313" key="6">
    <source>
        <dbReference type="Proteomes" id="UP000663891"/>
    </source>
</evidence>
<evidence type="ECO:0000256" key="1">
    <source>
        <dbReference type="ARBA" id="ARBA00022737"/>
    </source>
</evidence>
<dbReference type="PROSITE" id="PS50297">
    <property type="entry name" value="ANK_REP_REGION"/>
    <property type="match status" value="1"/>
</dbReference>
<feature type="repeat" description="ANK" evidence="3">
    <location>
        <begin position="205"/>
        <end position="239"/>
    </location>
</feature>
<organism evidence="5 6">
    <name type="scientific">Adineta steineri</name>
    <dbReference type="NCBI Taxonomy" id="433720"/>
    <lineage>
        <taxon>Eukaryota</taxon>
        <taxon>Metazoa</taxon>
        <taxon>Spiralia</taxon>
        <taxon>Gnathifera</taxon>
        <taxon>Rotifera</taxon>
        <taxon>Eurotatoria</taxon>
        <taxon>Bdelloidea</taxon>
        <taxon>Adinetida</taxon>
        <taxon>Adinetidae</taxon>
        <taxon>Adineta</taxon>
    </lineage>
</organism>
<keyword evidence="2 3" id="KW-0040">ANK repeat</keyword>
<dbReference type="PANTHER" id="PTHR24198">
    <property type="entry name" value="ANKYRIN REPEAT AND PROTEIN KINASE DOMAIN-CONTAINING PROTEIN"/>
    <property type="match status" value="1"/>
</dbReference>
<name>A0A814UUW6_9BILA</name>
<dbReference type="EMBL" id="CAJNON010000299">
    <property type="protein sequence ID" value="CAF1179157.1"/>
    <property type="molecule type" value="Genomic_DNA"/>
</dbReference>
<sequence length="295" mass="32280">MKSSRQDHPHYDKHDDVLKAIWSIDRSASSDAKLSKLKEAVSKSSASKVVDIYDEKSGESRAQVPPLIIACFEGDYDTIKFLLDNGADPNQTESEHNLTGIHILVDGPYKGQTLTEKQRADLIREMVKKGADVNHPDKHSLTPVHKVAINDRPECLDALIEAKVDPNAVFLGERAISIAARQNRDGILQRLVDYPATQKDVKNETGGSVLHFAAAGMVDSPQCVDILIKAGLDLNCQDQRGNTALMVACFFNKPNIVKSLVNAKADATIKNKEEKDAAALCDERDAADCKALLPK</sequence>
<dbReference type="Proteomes" id="UP000663891">
    <property type="component" value="Unassembled WGS sequence"/>
</dbReference>
<comment type="caution">
    <text evidence="5">The sequence shown here is derived from an EMBL/GenBank/DDBJ whole genome shotgun (WGS) entry which is preliminary data.</text>
</comment>
<evidence type="ECO:0000256" key="3">
    <source>
        <dbReference type="PROSITE-ProRule" id="PRU00023"/>
    </source>
</evidence>
<dbReference type="AlphaFoldDB" id="A0A814UUW6"/>
<dbReference type="OrthoDB" id="1577640at2759"/>
<gene>
    <name evidence="4" type="ORF">IZO911_LOCUS24513</name>
    <name evidence="5" type="ORF">VCS650_LOCUS24385</name>
</gene>
<dbReference type="PANTHER" id="PTHR24198:SF165">
    <property type="entry name" value="ANKYRIN REPEAT-CONTAINING PROTEIN-RELATED"/>
    <property type="match status" value="1"/>
</dbReference>
<dbReference type="Pfam" id="PF00023">
    <property type="entry name" value="Ank"/>
    <property type="match status" value="1"/>
</dbReference>
<dbReference type="PROSITE" id="PS50088">
    <property type="entry name" value="ANK_REPEAT"/>
    <property type="match status" value="3"/>
</dbReference>
<feature type="repeat" description="ANK" evidence="3">
    <location>
        <begin position="62"/>
        <end position="94"/>
    </location>
</feature>
<evidence type="ECO:0000313" key="4">
    <source>
        <dbReference type="EMBL" id="CAF1127771.1"/>
    </source>
</evidence>
<keyword evidence="1" id="KW-0677">Repeat</keyword>
<evidence type="ECO:0000313" key="5">
    <source>
        <dbReference type="EMBL" id="CAF1179157.1"/>
    </source>
</evidence>
<protein>
    <submittedName>
        <fullName evidence="5">Uncharacterized protein</fullName>
    </submittedName>
</protein>
<dbReference type="SMART" id="SM00248">
    <property type="entry name" value="ANK"/>
    <property type="match status" value="6"/>
</dbReference>
<dbReference type="Pfam" id="PF12796">
    <property type="entry name" value="Ank_2"/>
    <property type="match status" value="1"/>
</dbReference>
<dbReference type="Proteomes" id="UP000663860">
    <property type="component" value="Unassembled WGS sequence"/>
</dbReference>
<proteinExistence type="predicted"/>
<evidence type="ECO:0000256" key="2">
    <source>
        <dbReference type="ARBA" id="ARBA00023043"/>
    </source>
</evidence>
<dbReference type="Pfam" id="PF13637">
    <property type="entry name" value="Ank_4"/>
    <property type="match status" value="1"/>
</dbReference>
<dbReference type="SUPFAM" id="SSF48403">
    <property type="entry name" value="Ankyrin repeat"/>
    <property type="match status" value="1"/>
</dbReference>
<dbReference type="Gene3D" id="1.25.40.20">
    <property type="entry name" value="Ankyrin repeat-containing domain"/>
    <property type="match status" value="1"/>
</dbReference>
<dbReference type="InterPro" id="IPR036770">
    <property type="entry name" value="Ankyrin_rpt-contain_sf"/>
</dbReference>
<dbReference type="InterPro" id="IPR002110">
    <property type="entry name" value="Ankyrin_rpt"/>
</dbReference>
<feature type="repeat" description="ANK" evidence="3">
    <location>
        <begin position="240"/>
        <end position="272"/>
    </location>
</feature>
<reference evidence="5" key="1">
    <citation type="submission" date="2021-02" db="EMBL/GenBank/DDBJ databases">
        <authorList>
            <person name="Nowell W R."/>
        </authorList>
    </citation>
    <scope>NUCLEOTIDE SEQUENCE</scope>
</reference>
<dbReference type="EMBL" id="CAJNOE010000296">
    <property type="protein sequence ID" value="CAF1127771.1"/>
    <property type="molecule type" value="Genomic_DNA"/>
</dbReference>